<dbReference type="InterPro" id="IPR036393">
    <property type="entry name" value="AceGlu_kinase-like_sf"/>
</dbReference>
<keyword evidence="3 5" id="KW-0418">Kinase</keyword>
<feature type="domain" description="Aspartate/glutamate/uridylate kinase" evidence="6">
    <location>
        <begin position="7"/>
        <end position="289"/>
    </location>
</feature>
<proteinExistence type="inferred from homology"/>
<keyword evidence="2 5" id="KW-0808">Transferase</keyword>
<evidence type="ECO:0000256" key="4">
    <source>
        <dbReference type="NCBIfam" id="TIGR00746"/>
    </source>
</evidence>
<evidence type="ECO:0000256" key="3">
    <source>
        <dbReference type="ARBA" id="ARBA00022777"/>
    </source>
</evidence>
<dbReference type="PANTHER" id="PTHR30409">
    <property type="entry name" value="CARBAMATE KINASE"/>
    <property type="match status" value="1"/>
</dbReference>
<dbReference type="CDD" id="cd04235">
    <property type="entry name" value="AAK_CK"/>
    <property type="match status" value="1"/>
</dbReference>
<dbReference type="OrthoDB" id="9766717at2"/>
<organism evidence="7 8">
    <name type="scientific">Caballeronia pedi</name>
    <dbReference type="NCBI Taxonomy" id="1777141"/>
    <lineage>
        <taxon>Bacteria</taxon>
        <taxon>Pseudomonadati</taxon>
        <taxon>Pseudomonadota</taxon>
        <taxon>Betaproteobacteria</taxon>
        <taxon>Burkholderiales</taxon>
        <taxon>Burkholderiaceae</taxon>
        <taxon>Caballeronia</taxon>
    </lineage>
</organism>
<comment type="caution">
    <text evidence="7">The sequence shown here is derived from an EMBL/GenBank/DDBJ whole genome shotgun (WGS) entry which is preliminary data.</text>
</comment>
<dbReference type="PRINTS" id="PR01469">
    <property type="entry name" value="CARBMTKINASE"/>
</dbReference>
<dbReference type="SUPFAM" id="SSF53633">
    <property type="entry name" value="Carbamate kinase-like"/>
    <property type="match status" value="1"/>
</dbReference>
<gene>
    <name evidence="7" type="ORF">AWB80_02752</name>
</gene>
<evidence type="ECO:0000256" key="2">
    <source>
        <dbReference type="ARBA" id="ARBA00022679"/>
    </source>
</evidence>
<dbReference type="Pfam" id="PF00696">
    <property type="entry name" value="AA_kinase"/>
    <property type="match status" value="1"/>
</dbReference>
<accession>A0A158AWI4</accession>
<protein>
    <recommendedName>
        <fullName evidence="4 5">Carbamate kinase</fullName>
    </recommendedName>
</protein>
<evidence type="ECO:0000313" key="8">
    <source>
        <dbReference type="Proteomes" id="UP000054911"/>
    </source>
</evidence>
<dbReference type="AlphaFoldDB" id="A0A158AWI4"/>
<dbReference type="Gene3D" id="3.40.1160.10">
    <property type="entry name" value="Acetylglutamate kinase-like"/>
    <property type="match status" value="1"/>
</dbReference>
<dbReference type="InterPro" id="IPR003964">
    <property type="entry name" value="Carb_kinase"/>
</dbReference>
<dbReference type="STRING" id="1777141.AWB80_02752"/>
<dbReference type="GO" id="GO:0005829">
    <property type="term" value="C:cytosol"/>
    <property type="evidence" value="ECO:0007669"/>
    <property type="project" value="TreeGrafter"/>
</dbReference>
<evidence type="ECO:0000259" key="6">
    <source>
        <dbReference type="Pfam" id="PF00696"/>
    </source>
</evidence>
<dbReference type="InterPro" id="IPR001048">
    <property type="entry name" value="Asp/Glu/Uridylate_kinase"/>
</dbReference>
<dbReference type="GO" id="GO:0008804">
    <property type="term" value="F:carbamate kinase activity"/>
    <property type="evidence" value="ECO:0007669"/>
    <property type="project" value="UniProtKB-UniRule"/>
</dbReference>
<evidence type="ECO:0000256" key="5">
    <source>
        <dbReference type="PIRNR" id="PIRNR000723"/>
    </source>
</evidence>
<dbReference type="FunFam" id="3.40.1160.10:FF:000007">
    <property type="entry name" value="Carbamate kinase"/>
    <property type="match status" value="1"/>
</dbReference>
<evidence type="ECO:0000256" key="1">
    <source>
        <dbReference type="ARBA" id="ARBA00011066"/>
    </source>
</evidence>
<dbReference type="RefSeq" id="WP_061175224.1">
    <property type="nucleotide sequence ID" value="NZ_FCOE02000007.1"/>
</dbReference>
<dbReference type="NCBIfam" id="NF009007">
    <property type="entry name" value="PRK12352.1"/>
    <property type="match status" value="1"/>
</dbReference>
<dbReference type="GO" id="GO:0019546">
    <property type="term" value="P:L-arginine deiminase pathway"/>
    <property type="evidence" value="ECO:0007669"/>
    <property type="project" value="TreeGrafter"/>
</dbReference>
<evidence type="ECO:0000313" key="7">
    <source>
        <dbReference type="EMBL" id="SAK62214.1"/>
    </source>
</evidence>
<dbReference type="PANTHER" id="PTHR30409:SF1">
    <property type="entry name" value="CARBAMATE KINASE-RELATED"/>
    <property type="match status" value="1"/>
</dbReference>
<dbReference type="Proteomes" id="UP000054911">
    <property type="component" value="Unassembled WGS sequence"/>
</dbReference>
<dbReference type="NCBIfam" id="TIGR00746">
    <property type="entry name" value="arcC"/>
    <property type="match status" value="1"/>
</dbReference>
<name>A0A158AWI4_9BURK</name>
<sequence>MTSRKRLAVVAVGGNALIRDDHHLSIPDQYEAVTESATHIADMIEAGWNVVLTHGNGPQVGFILRRSELAAQEVAPVPLDYAVGDTQGAIGYMFQKALSNELNRRGIERRVVAVVTQTCVSADDPAFKNPTKPIGAFLDEATAKQRQHEFGWTLMEDAGRGWRRTVPSPEPLEIIERDVIASLLAQGCVVIACGGGGIPVVRRNGKLSGVEAVIDKDLASALLAQQLKADLLLIPTGVEQVAVNFGTPEQRWLDTMSVREARELIAQGQFGAGSMLPKVEAILRFVSHAGPDGRAGEGLITSPAAIRPALERRTGTWITP</sequence>
<dbReference type="EMBL" id="FCOE02000007">
    <property type="protein sequence ID" value="SAK62214.1"/>
    <property type="molecule type" value="Genomic_DNA"/>
</dbReference>
<dbReference type="PIRSF" id="PIRSF000723">
    <property type="entry name" value="Carbamate_kin"/>
    <property type="match status" value="1"/>
</dbReference>
<comment type="similarity">
    <text evidence="1 5">Belongs to the carbamate kinase family.</text>
</comment>
<keyword evidence="8" id="KW-1185">Reference proteome</keyword>
<reference evidence="7" key="1">
    <citation type="submission" date="2016-01" db="EMBL/GenBank/DDBJ databases">
        <authorList>
            <person name="Peeters C."/>
        </authorList>
    </citation>
    <scope>NUCLEOTIDE SEQUENCE [LARGE SCALE GENOMIC DNA]</scope>
    <source>
        <strain evidence="7">LMG 29323</strain>
    </source>
</reference>